<sequence length="175" mass="18738">MASKKTKPAVSRSTHVSAKKKKATPVPGKVGPALPSGKKKAGTAPAREKSSSALSKKLNTVTPSGQRDSSFFELVFDVARQIPRGRVTSYGAIAAALGARSSSRMVGWAMNLAGSVTPKVPAHRVVNRNGMLSGKHHFGSPTRMQELLEKEGISVKEDKVVDFQKLFWDPADIML</sequence>
<evidence type="ECO:0000256" key="2">
    <source>
        <dbReference type="SAM" id="MobiDB-lite"/>
    </source>
</evidence>
<organism evidence="4 5">
    <name type="scientific">Candidatus Pseudobacter hemicellulosilyticus</name>
    <dbReference type="NCBI Taxonomy" id="3121375"/>
    <lineage>
        <taxon>Bacteria</taxon>
        <taxon>Pseudomonadati</taxon>
        <taxon>Bacteroidota</taxon>
        <taxon>Chitinophagia</taxon>
        <taxon>Chitinophagales</taxon>
        <taxon>Chitinophagaceae</taxon>
        <taxon>Pseudobacter</taxon>
    </lineage>
</organism>
<evidence type="ECO:0000259" key="3">
    <source>
        <dbReference type="Pfam" id="PF01035"/>
    </source>
</evidence>
<dbReference type="InterPro" id="IPR052520">
    <property type="entry name" value="ATL_DNA_repair"/>
</dbReference>
<dbReference type="PANTHER" id="PTHR42942">
    <property type="entry name" value="6-O-METHYLGUANINE DNA METHYLTRANSFERASE"/>
    <property type="match status" value="1"/>
</dbReference>
<dbReference type="Pfam" id="PF01035">
    <property type="entry name" value="DNA_binding_1"/>
    <property type="match status" value="1"/>
</dbReference>
<dbReference type="CDD" id="cd06445">
    <property type="entry name" value="ATase"/>
    <property type="match status" value="1"/>
</dbReference>
<evidence type="ECO:0000313" key="4">
    <source>
        <dbReference type="EMBL" id="WEK36754.1"/>
    </source>
</evidence>
<feature type="domain" description="Methylated-DNA-[protein]-cysteine S-methyltransferase DNA binding" evidence="3">
    <location>
        <begin position="71"/>
        <end position="153"/>
    </location>
</feature>
<evidence type="ECO:0000256" key="1">
    <source>
        <dbReference type="ARBA" id="ARBA00022763"/>
    </source>
</evidence>
<dbReference type="Gene3D" id="1.10.10.10">
    <property type="entry name" value="Winged helix-like DNA-binding domain superfamily/Winged helix DNA-binding domain"/>
    <property type="match status" value="1"/>
</dbReference>
<dbReference type="InterPro" id="IPR014048">
    <property type="entry name" value="MethylDNA_cys_MeTrfase_DNA-bd"/>
</dbReference>
<reference evidence="4" key="1">
    <citation type="submission" date="2023-03" db="EMBL/GenBank/DDBJ databases">
        <title>Andean soil-derived lignocellulolytic bacterial consortium as a source of novel taxa and putative plastic-active enzymes.</title>
        <authorList>
            <person name="Diaz-Garcia L."/>
            <person name="Chuvochina M."/>
            <person name="Feuerriegel G."/>
            <person name="Bunk B."/>
            <person name="Sproer C."/>
            <person name="Streit W.R."/>
            <person name="Rodriguez L.M."/>
            <person name="Overmann J."/>
            <person name="Jimenez D.J."/>
        </authorList>
    </citation>
    <scope>NUCLEOTIDE SEQUENCE</scope>
    <source>
        <strain evidence="4">MAG 7</strain>
    </source>
</reference>
<dbReference type="SUPFAM" id="SSF46767">
    <property type="entry name" value="Methylated DNA-protein cysteine methyltransferase, C-terminal domain"/>
    <property type="match status" value="1"/>
</dbReference>
<proteinExistence type="predicted"/>
<keyword evidence="1" id="KW-0227">DNA damage</keyword>
<dbReference type="GO" id="GO:0003824">
    <property type="term" value="F:catalytic activity"/>
    <property type="evidence" value="ECO:0007669"/>
    <property type="project" value="InterPro"/>
</dbReference>
<protein>
    <submittedName>
        <fullName evidence="4">MGMT family protein</fullName>
    </submittedName>
</protein>
<dbReference type="EMBL" id="CP119311">
    <property type="protein sequence ID" value="WEK36754.1"/>
    <property type="molecule type" value="Genomic_DNA"/>
</dbReference>
<dbReference type="InterPro" id="IPR036217">
    <property type="entry name" value="MethylDNA_cys_MeTrfase_DNAb"/>
</dbReference>
<dbReference type="GO" id="GO:0006281">
    <property type="term" value="P:DNA repair"/>
    <property type="evidence" value="ECO:0007669"/>
    <property type="project" value="InterPro"/>
</dbReference>
<dbReference type="Proteomes" id="UP001220610">
    <property type="component" value="Chromosome"/>
</dbReference>
<feature type="compositionally biased region" description="Polar residues" evidence="2">
    <location>
        <begin position="51"/>
        <end position="66"/>
    </location>
</feature>
<dbReference type="PANTHER" id="PTHR42942:SF1">
    <property type="entry name" value="ALKYLTRANSFERASE-LIKE PROTEIN 1"/>
    <property type="match status" value="1"/>
</dbReference>
<evidence type="ECO:0000313" key="5">
    <source>
        <dbReference type="Proteomes" id="UP001220610"/>
    </source>
</evidence>
<accession>A0AAJ6BID3</accession>
<gene>
    <name evidence="4" type="ORF">P0Y53_04500</name>
</gene>
<dbReference type="InterPro" id="IPR036388">
    <property type="entry name" value="WH-like_DNA-bd_sf"/>
</dbReference>
<feature type="region of interest" description="Disordered" evidence="2">
    <location>
        <begin position="1"/>
        <end position="66"/>
    </location>
</feature>
<name>A0AAJ6BID3_9BACT</name>
<dbReference type="AlphaFoldDB" id="A0AAJ6BID3"/>